<evidence type="ECO:0000313" key="3">
    <source>
        <dbReference type="EMBL" id="MDG2950708.1"/>
    </source>
</evidence>
<dbReference type="SUPFAM" id="SSF54506">
    <property type="entry name" value="Diaminopimelate epimerase-like"/>
    <property type="match status" value="2"/>
</dbReference>
<protein>
    <submittedName>
        <fullName evidence="3">4-oxalomesaconate tautomerase</fullName>
        <ecNumber evidence="3">5.3.2.8</ecNumber>
    </submittedName>
</protein>
<dbReference type="AlphaFoldDB" id="A0AAW6QB37"/>
<gene>
    <name evidence="3" type="ORF">P7M15_09320</name>
</gene>
<evidence type="ECO:0000256" key="2">
    <source>
        <dbReference type="ARBA" id="ARBA00023235"/>
    </source>
</evidence>
<organism evidence="3 4">
    <name type="scientific">Exercitatus varius</name>
    <dbReference type="NCBI Taxonomy" id="67857"/>
    <lineage>
        <taxon>Bacteria</taxon>
        <taxon>Pseudomonadati</taxon>
        <taxon>Pseudomonadota</taxon>
        <taxon>Gammaproteobacteria</taxon>
        <taxon>Pasteurellales</taxon>
        <taxon>Pasteurellaceae</taxon>
        <taxon>Exercitatus</taxon>
    </lineage>
</organism>
<proteinExistence type="inferred from homology"/>
<dbReference type="RefSeq" id="WP_317477659.1">
    <property type="nucleotide sequence ID" value="NZ_JARQTO010000008.1"/>
</dbReference>
<keyword evidence="2 3" id="KW-0413">Isomerase</keyword>
<dbReference type="EC" id="5.3.2.8" evidence="3"/>
<dbReference type="PANTHER" id="PTHR43709:SF3">
    <property type="entry name" value="ISOMERASE YBHH-RELATED"/>
    <property type="match status" value="1"/>
</dbReference>
<dbReference type="GeneID" id="93226937"/>
<evidence type="ECO:0000256" key="1">
    <source>
        <dbReference type="ARBA" id="ARBA00007673"/>
    </source>
</evidence>
<dbReference type="Pfam" id="PF04303">
    <property type="entry name" value="PrpF"/>
    <property type="match status" value="1"/>
</dbReference>
<comment type="similarity">
    <text evidence="1">Belongs to the PrpF family.</text>
</comment>
<dbReference type="PANTHER" id="PTHR43709">
    <property type="entry name" value="ACONITATE ISOMERASE-RELATED"/>
    <property type="match status" value="1"/>
</dbReference>
<dbReference type="Proteomes" id="UP001214976">
    <property type="component" value="Unassembled WGS sequence"/>
</dbReference>
<reference evidence="3" key="1">
    <citation type="submission" date="2023-03" db="EMBL/GenBank/DDBJ databases">
        <title>Classification of Bisgaard taxon 6 and taxon 10 as Exercitatus varius gen. nov., spec. nov.</title>
        <authorList>
            <person name="Christensen H."/>
        </authorList>
    </citation>
    <scope>NUCLEOTIDE SEQUENCE</scope>
    <source>
        <strain evidence="3">86116</strain>
    </source>
</reference>
<comment type="caution">
    <text evidence="3">The sequence shown here is derived from an EMBL/GenBank/DDBJ whole genome shotgun (WGS) entry which is preliminary data.</text>
</comment>
<dbReference type="InterPro" id="IPR007400">
    <property type="entry name" value="PrpF-like"/>
</dbReference>
<dbReference type="GO" id="GO:0016853">
    <property type="term" value="F:isomerase activity"/>
    <property type="evidence" value="ECO:0007669"/>
    <property type="project" value="UniProtKB-KW"/>
</dbReference>
<sequence>MKRIPCMIIRGGTSKGLYFLKQDLPSDIAERDKFLMTIMGSGDATQINGLGGATSVTSKVAIVSKSDKEGVDLDYLFAQVGIDKKMVDTAPSCGNILSGIICFASEKGLIELQDGITTVVVNNVNTGSIIEVSAESPNKRLKYDGTAEVSGVPGSGSPVNLNFSQIEGAKTGKIFPTGNKQDNINGYHVTCIDVAMPMVLFNAADLGLTGKESKAELDANKALFDIIEPIRRKAGEMMGLGDVSEKVIPKMGILSAPAGKGNITSRYFVPDKCHASHAVTGSICVAAASKIEGTVASALYKDTGSVVTIEHPSGFISVDMVCEPSGDSYKFTRAALVRTARPLMIGEVFYDETLLK</sequence>
<dbReference type="Gene3D" id="3.10.310.10">
    <property type="entry name" value="Diaminopimelate Epimerase, Chain A, domain 1"/>
    <property type="match status" value="2"/>
</dbReference>
<dbReference type="InterPro" id="IPR047687">
    <property type="entry name" value="OMA_tautomer-like"/>
</dbReference>
<dbReference type="NCBIfam" id="NF033377">
    <property type="entry name" value="OMA_tautomer"/>
    <property type="match status" value="1"/>
</dbReference>
<name>A0AAW6QB37_9PAST</name>
<evidence type="ECO:0000313" key="4">
    <source>
        <dbReference type="Proteomes" id="UP001214976"/>
    </source>
</evidence>
<accession>A0AAW6QB37</accession>
<dbReference type="EMBL" id="JARQTW010000015">
    <property type="protein sequence ID" value="MDG2950708.1"/>
    <property type="molecule type" value="Genomic_DNA"/>
</dbReference>